<evidence type="ECO:0000256" key="1">
    <source>
        <dbReference type="ARBA" id="ARBA00004389"/>
    </source>
</evidence>
<keyword evidence="6" id="KW-0256">Endoplasmic reticulum</keyword>
<dbReference type="PANTHER" id="PTHR23284">
    <property type="entry name" value="PROLACTIN REGULATORY ELEMENT BINDING PROTEIN"/>
    <property type="match status" value="1"/>
</dbReference>
<protein>
    <submittedName>
        <fullName evidence="13">Uncharacterized protein</fullName>
    </submittedName>
</protein>
<comment type="subcellular location">
    <subcellularLocation>
        <location evidence="1">Endoplasmic reticulum membrane</location>
        <topology evidence="1">Single-pass membrane protein</topology>
    </subcellularLocation>
</comment>
<keyword evidence="10" id="KW-0472">Membrane</keyword>
<dbReference type="EMBL" id="CAUYUJ010014952">
    <property type="protein sequence ID" value="CAK0848141.1"/>
    <property type="molecule type" value="Genomic_DNA"/>
</dbReference>
<evidence type="ECO:0000256" key="5">
    <source>
        <dbReference type="ARBA" id="ARBA00022737"/>
    </source>
</evidence>
<dbReference type="InterPro" id="IPR001680">
    <property type="entry name" value="WD40_rpt"/>
</dbReference>
<gene>
    <name evidence="13" type="ORF">PCOR1329_LOCUS41158</name>
</gene>
<keyword evidence="4" id="KW-0812">Transmembrane</keyword>
<reference evidence="13" key="1">
    <citation type="submission" date="2023-10" db="EMBL/GenBank/DDBJ databases">
        <authorList>
            <person name="Chen Y."/>
            <person name="Shah S."/>
            <person name="Dougan E. K."/>
            <person name="Thang M."/>
            <person name="Chan C."/>
        </authorList>
    </citation>
    <scope>NUCLEOTIDE SEQUENCE [LARGE SCALE GENOMIC DNA]</scope>
</reference>
<evidence type="ECO:0000256" key="9">
    <source>
        <dbReference type="ARBA" id="ARBA00022989"/>
    </source>
</evidence>
<comment type="caution">
    <text evidence="13">The sequence shown here is derived from an EMBL/GenBank/DDBJ whole genome shotgun (WGS) entry which is preliminary data.</text>
</comment>
<dbReference type="Gene3D" id="2.130.10.10">
    <property type="entry name" value="YVTN repeat-like/Quinoprotein amine dehydrogenase"/>
    <property type="match status" value="1"/>
</dbReference>
<feature type="compositionally biased region" description="Basic and acidic residues" evidence="12">
    <location>
        <begin position="207"/>
        <end position="216"/>
    </location>
</feature>
<feature type="compositionally biased region" description="Basic and acidic residues" evidence="12">
    <location>
        <begin position="178"/>
        <end position="188"/>
    </location>
</feature>
<keyword evidence="2" id="KW-0813">Transport</keyword>
<keyword evidence="14" id="KW-1185">Reference proteome</keyword>
<proteinExistence type="predicted"/>
<evidence type="ECO:0000256" key="7">
    <source>
        <dbReference type="ARBA" id="ARBA00022892"/>
    </source>
</evidence>
<sequence>MASPAQLQAGRSGTYYTPFPVLGLASNGSQIILTSGGGGAAAAKEVPNSVQVHRYDEATGKLNTIAALNTEKQVVHSLTFSPTNGLWLASTKGSCKVLELSESANTLTQVLEWTSDTEGKDVSQNVARWSPSGELSVTGGTDGVLRVWSMQKPPAAPSLKHACEKIMIPSTGLGGGMKARELRRDGRGMQRHGAGGRRSRIRRTKTREHGDRRAGG</sequence>
<evidence type="ECO:0000256" key="3">
    <source>
        <dbReference type="ARBA" id="ARBA00022574"/>
    </source>
</evidence>
<evidence type="ECO:0000256" key="8">
    <source>
        <dbReference type="ARBA" id="ARBA00022927"/>
    </source>
</evidence>
<dbReference type="PROSITE" id="PS50082">
    <property type="entry name" value="WD_REPEATS_2"/>
    <property type="match status" value="1"/>
</dbReference>
<evidence type="ECO:0000256" key="6">
    <source>
        <dbReference type="ARBA" id="ARBA00022824"/>
    </source>
</evidence>
<dbReference type="Proteomes" id="UP001189429">
    <property type="component" value="Unassembled WGS sequence"/>
</dbReference>
<keyword evidence="5" id="KW-0677">Repeat</keyword>
<keyword evidence="7" id="KW-0931">ER-Golgi transport</keyword>
<name>A0ABN9TPU9_9DINO</name>
<organism evidence="13 14">
    <name type="scientific">Prorocentrum cordatum</name>
    <dbReference type="NCBI Taxonomy" id="2364126"/>
    <lineage>
        <taxon>Eukaryota</taxon>
        <taxon>Sar</taxon>
        <taxon>Alveolata</taxon>
        <taxon>Dinophyceae</taxon>
        <taxon>Prorocentrales</taxon>
        <taxon>Prorocentraceae</taxon>
        <taxon>Prorocentrum</taxon>
    </lineage>
</organism>
<keyword evidence="9" id="KW-1133">Transmembrane helix</keyword>
<feature type="repeat" description="WD" evidence="11">
    <location>
        <begin position="129"/>
        <end position="158"/>
    </location>
</feature>
<dbReference type="SUPFAM" id="SSF69322">
    <property type="entry name" value="Tricorn protease domain 2"/>
    <property type="match status" value="1"/>
</dbReference>
<dbReference type="InterPro" id="IPR015943">
    <property type="entry name" value="WD40/YVTN_repeat-like_dom_sf"/>
</dbReference>
<evidence type="ECO:0000256" key="10">
    <source>
        <dbReference type="ARBA" id="ARBA00023136"/>
    </source>
</evidence>
<accession>A0ABN9TPU9</accession>
<dbReference type="InterPro" id="IPR045260">
    <property type="entry name" value="Sec12-like"/>
</dbReference>
<evidence type="ECO:0000313" key="14">
    <source>
        <dbReference type="Proteomes" id="UP001189429"/>
    </source>
</evidence>
<evidence type="ECO:0000313" key="13">
    <source>
        <dbReference type="EMBL" id="CAK0848141.1"/>
    </source>
</evidence>
<evidence type="ECO:0000256" key="12">
    <source>
        <dbReference type="SAM" id="MobiDB-lite"/>
    </source>
</evidence>
<dbReference type="PANTHER" id="PTHR23284:SF0">
    <property type="entry name" value="PROLACTIN REGULATORY ELEMENT-BINDING PROTEIN"/>
    <property type="match status" value="1"/>
</dbReference>
<evidence type="ECO:0000256" key="2">
    <source>
        <dbReference type="ARBA" id="ARBA00022448"/>
    </source>
</evidence>
<keyword evidence="3 11" id="KW-0853">WD repeat</keyword>
<feature type="compositionally biased region" description="Basic residues" evidence="12">
    <location>
        <begin position="194"/>
        <end position="206"/>
    </location>
</feature>
<keyword evidence="8" id="KW-0653">Protein transport</keyword>
<feature type="region of interest" description="Disordered" evidence="12">
    <location>
        <begin position="170"/>
        <end position="216"/>
    </location>
</feature>
<evidence type="ECO:0000256" key="4">
    <source>
        <dbReference type="ARBA" id="ARBA00022692"/>
    </source>
</evidence>
<evidence type="ECO:0000256" key="11">
    <source>
        <dbReference type="PROSITE-ProRule" id="PRU00221"/>
    </source>
</evidence>